<dbReference type="InterPro" id="IPR049031">
    <property type="entry name" value="T2SSK_SAM-like_1st"/>
</dbReference>
<dbReference type="InterPro" id="IPR038072">
    <property type="entry name" value="GspK_central_sf"/>
</dbReference>
<keyword evidence="4" id="KW-1003">Cell membrane</keyword>
<dbReference type="Proteomes" id="UP000265882">
    <property type="component" value="Unassembled WGS sequence"/>
</dbReference>
<dbReference type="InterPro" id="IPR005628">
    <property type="entry name" value="GspK"/>
</dbReference>
<keyword evidence="7" id="KW-0653">Protein transport</keyword>
<evidence type="ECO:0000259" key="10">
    <source>
        <dbReference type="Pfam" id="PF21687"/>
    </source>
</evidence>
<evidence type="ECO:0000256" key="8">
    <source>
        <dbReference type="ARBA" id="ARBA00022989"/>
    </source>
</evidence>
<gene>
    <name evidence="11" type="ORF">C4520_02725</name>
</gene>
<evidence type="ECO:0000256" key="5">
    <source>
        <dbReference type="ARBA" id="ARBA00022519"/>
    </source>
</evidence>
<organism evidence="11 12">
    <name type="scientific">Abyssobacteria bacterium (strain SURF_5)</name>
    <dbReference type="NCBI Taxonomy" id="2093360"/>
    <lineage>
        <taxon>Bacteria</taxon>
        <taxon>Pseudomonadati</taxon>
        <taxon>Candidatus Hydrogenedentota</taxon>
        <taxon>Candidatus Abyssobacteria</taxon>
    </lineage>
</organism>
<dbReference type="SUPFAM" id="SSF158544">
    <property type="entry name" value="GspK insert domain-like"/>
    <property type="match status" value="1"/>
</dbReference>
<evidence type="ECO:0000256" key="7">
    <source>
        <dbReference type="ARBA" id="ARBA00022927"/>
    </source>
</evidence>
<evidence type="ECO:0000256" key="9">
    <source>
        <dbReference type="ARBA" id="ARBA00023136"/>
    </source>
</evidence>
<evidence type="ECO:0000256" key="4">
    <source>
        <dbReference type="ARBA" id="ARBA00022475"/>
    </source>
</evidence>
<comment type="similarity">
    <text evidence="2">Belongs to the GSP K family.</text>
</comment>
<dbReference type="Pfam" id="PF21687">
    <property type="entry name" value="T2SSK_1st"/>
    <property type="match status" value="1"/>
</dbReference>
<comment type="caution">
    <text evidence="11">The sequence shown here is derived from an EMBL/GenBank/DDBJ whole genome shotgun (WGS) entry which is preliminary data.</text>
</comment>
<comment type="subcellular location">
    <subcellularLocation>
        <location evidence="1">Cell inner membrane</location>
    </subcellularLocation>
</comment>
<keyword evidence="9" id="KW-0472">Membrane</keyword>
<evidence type="ECO:0000313" key="12">
    <source>
        <dbReference type="Proteomes" id="UP000265882"/>
    </source>
</evidence>
<dbReference type="AlphaFoldDB" id="A0A3A4P2X6"/>
<protein>
    <submittedName>
        <fullName evidence="11">General secretion pathway protein GspK</fullName>
    </submittedName>
</protein>
<dbReference type="EMBL" id="QZKU01000025">
    <property type="protein sequence ID" value="RJP25175.1"/>
    <property type="molecule type" value="Genomic_DNA"/>
</dbReference>
<proteinExistence type="inferred from homology"/>
<reference evidence="11 12" key="1">
    <citation type="journal article" date="2017" name="ISME J.">
        <title>Energy and carbon metabolisms in a deep terrestrial subsurface fluid microbial community.</title>
        <authorList>
            <person name="Momper L."/>
            <person name="Jungbluth S.P."/>
            <person name="Lee M.D."/>
            <person name="Amend J.P."/>
        </authorList>
    </citation>
    <scope>NUCLEOTIDE SEQUENCE [LARGE SCALE GENOMIC DNA]</scope>
    <source>
        <strain evidence="11">SURF_5</strain>
    </source>
</reference>
<sequence>MRKYFIMNNKNYPHMYALGERGMALLLTLLVTIILTVVVLEFNYLIRVYATLSGNLVDDLQAQAAARGGIETAKALLLNDLKNDMDKSIRVDTLEEEWAEEIDFTTPASSAKTKITDEMSKLNLNRLIKGTLSETAIESKNIEMVENMKYLFELLDLDPGLVDCIVDWIDENDQEEPLGAEDSYYQSLDPPRYCKNGPLDSVEELLLIKGFDEEILFGDDENPGLAAYVTVFGDPKGLVNINTADEVVLSAVLKSEAAGSSAFDSRQDDPFETAADLTARLPDIDPARKFATGSSYFLITATGTVPAEGDPVRTLKIKTLLKRSMPQGLETSENYLQLETAYWKVER</sequence>
<dbReference type="Gene3D" id="1.10.40.60">
    <property type="entry name" value="EpsJ-like"/>
    <property type="match status" value="2"/>
</dbReference>
<evidence type="ECO:0000256" key="2">
    <source>
        <dbReference type="ARBA" id="ARBA00007246"/>
    </source>
</evidence>
<dbReference type="GO" id="GO:0009306">
    <property type="term" value="P:protein secretion"/>
    <property type="evidence" value="ECO:0007669"/>
    <property type="project" value="InterPro"/>
</dbReference>
<keyword evidence="3" id="KW-0813">Transport</keyword>
<dbReference type="PANTHER" id="PTHR38831">
    <property type="entry name" value="TYPE II SECRETION SYSTEM PROTEIN K"/>
    <property type="match status" value="1"/>
</dbReference>
<keyword evidence="6" id="KW-0812">Transmembrane</keyword>
<dbReference type="PANTHER" id="PTHR38831:SF2">
    <property type="entry name" value="TYPE II SECRETION SYSTEM PROTEIN K"/>
    <property type="match status" value="1"/>
</dbReference>
<accession>A0A3A4P2X6</accession>
<evidence type="ECO:0000256" key="3">
    <source>
        <dbReference type="ARBA" id="ARBA00022448"/>
    </source>
</evidence>
<feature type="domain" description="T2SS protein K first SAM-like" evidence="10">
    <location>
        <begin position="120"/>
        <end position="215"/>
    </location>
</feature>
<evidence type="ECO:0000256" key="1">
    <source>
        <dbReference type="ARBA" id="ARBA00004533"/>
    </source>
</evidence>
<dbReference type="GO" id="GO:0005886">
    <property type="term" value="C:plasma membrane"/>
    <property type="evidence" value="ECO:0007669"/>
    <property type="project" value="UniProtKB-SubCell"/>
</dbReference>
<dbReference type="Gene3D" id="3.30.1300.30">
    <property type="entry name" value="GSPII I/J protein-like"/>
    <property type="match status" value="1"/>
</dbReference>
<evidence type="ECO:0000256" key="6">
    <source>
        <dbReference type="ARBA" id="ARBA00022692"/>
    </source>
</evidence>
<keyword evidence="8" id="KW-1133">Transmembrane helix</keyword>
<evidence type="ECO:0000313" key="11">
    <source>
        <dbReference type="EMBL" id="RJP25175.1"/>
    </source>
</evidence>
<dbReference type="PIRSF" id="PIRSF002786">
    <property type="entry name" value="XcpX"/>
    <property type="match status" value="1"/>
</dbReference>
<dbReference type="NCBIfam" id="NF037980">
    <property type="entry name" value="T2SS_GspK"/>
    <property type="match status" value="1"/>
</dbReference>
<name>A0A3A4P2X6_ABYX5</name>
<keyword evidence="5" id="KW-0997">Cell inner membrane</keyword>